<evidence type="ECO:0000313" key="8">
    <source>
        <dbReference type="Proteomes" id="UP000324800"/>
    </source>
</evidence>
<dbReference type="GO" id="GO:0006955">
    <property type="term" value="P:immune response"/>
    <property type="evidence" value="ECO:0007669"/>
    <property type="project" value="TreeGrafter"/>
</dbReference>
<name>A0A5J4VFX1_9EUKA</name>
<dbReference type="Pfam" id="PF07714">
    <property type="entry name" value="PK_Tyr_Ser-Thr"/>
    <property type="match status" value="1"/>
</dbReference>
<dbReference type="Proteomes" id="UP000324800">
    <property type="component" value="Unassembled WGS sequence"/>
</dbReference>
<dbReference type="OrthoDB" id="4062651at2759"/>
<evidence type="ECO:0000259" key="6">
    <source>
        <dbReference type="PROSITE" id="PS50011"/>
    </source>
</evidence>
<gene>
    <name evidence="7" type="ORF">EZS28_023092</name>
</gene>
<dbReference type="InterPro" id="IPR011009">
    <property type="entry name" value="Kinase-like_dom_sf"/>
</dbReference>
<evidence type="ECO:0000256" key="1">
    <source>
        <dbReference type="ARBA" id="ARBA00022527"/>
    </source>
</evidence>
<keyword evidence="4" id="KW-0418">Kinase</keyword>
<keyword evidence="3" id="KW-0547">Nucleotide-binding</keyword>
<evidence type="ECO:0000256" key="5">
    <source>
        <dbReference type="ARBA" id="ARBA00022840"/>
    </source>
</evidence>
<dbReference type="InterPro" id="IPR000719">
    <property type="entry name" value="Prot_kinase_dom"/>
</dbReference>
<dbReference type="GO" id="GO:0004709">
    <property type="term" value="F:MAP kinase kinase kinase activity"/>
    <property type="evidence" value="ECO:0007669"/>
    <property type="project" value="TreeGrafter"/>
</dbReference>
<comment type="caution">
    <text evidence="7">The sequence shown here is derived from an EMBL/GenBank/DDBJ whole genome shotgun (WGS) entry which is preliminary data.</text>
</comment>
<dbReference type="GO" id="GO:0007254">
    <property type="term" value="P:JNK cascade"/>
    <property type="evidence" value="ECO:0007669"/>
    <property type="project" value="TreeGrafter"/>
</dbReference>
<dbReference type="EMBL" id="SNRW01007357">
    <property type="protein sequence ID" value="KAA6381382.1"/>
    <property type="molecule type" value="Genomic_DNA"/>
</dbReference>
<accession>A0A5J4VFX1</accession>
<proteinExistence type="predicted"/>
<dbReference type="InterPro" id="IPR001245">
    <property type="entry name" value="Ser-Thr/Tyr_kinase_cat_dom"/>
</dbReference>
<evidence type="ECO:0000313" key="7">
    <source>
        <dbReference type="EMBL" id="KAA6381382.1"/>
    </source>
</evidence>
<organism evidence="7 8">
    <name type="scientific">Streblomastix strix</name>
    <dbReference type="NCBI Taxonomy" id="222440"/>
    <lineage>
        <taxon>Eukaryota</taxon>
        <taxon>Metamonada</taxon>
        <taxon>Preaxostyla</taxon>
        <taxon>Oxymonadida</taxon>
        <taxon>Streblomastigidae</taxon>
        <taxon>Streblomastix</taxon>
    </lineage>
</organism>
<dbReference type="AlphaFoldDB" id="A0A5J4VFX1"/>
<keyword evidence="1" id="KW-0723">Serine/threonine-protein kinase</keyword>
<feature type="domain" description="Protein kinase" evidence="6">
    <location>
        <begin position="1"/>
        <end position="189"/>
    </location>
</feature>
<evidence type="ECO:0000256" key="4">
    <source>
        <dbReference type="ARBA" id="ARBA00022777"/>
    </source>
</evidence>
<dbReference type="GO" id="GO:0005524">
    <property type="term" value="F:ATP binding"/>
    <property type="evidence" value="ECO:0007669"/>
    <property type="project" value="UniProtKB-KW"/>
</dbReference>
<protein>
    <recommendedName>
        <fullName evidence="6">Protein kinase domain-containing protein</fullName>
    </recommendedName>
</protein>
<dbReference type="PANTHER" id="PTHR46716">
    <property type="entry name" value="MITOGEN-ACTIVATED PROTEIN KINASE KINASE KINASE 7"/>
    <property type="match status" value="1"/>
</dbReference>
<dbReference type="Gene3D" id="1.10.510.10">
    <property type="entry name" value="Transferase(Phosphotransferase) domain 1"/>
    <property type="match status" value="1"/>
</dbReference>
<dbReference type="PANTHER" id="PTHR46716:SF1">
    <property type="entry name" value="MITOGEN-ACTIVATED PROTEIN KINASE KINASE KINASE 7"/>
    <property type="match status" value="1"/>
</dbReference>
<reference evidence="7 8" key="1">
    <citation type="submission" date="2019-03" db="EMBL/GenBank/DDBJ databases">
        <title>Single cell metagenomics reveals metabolic interactions within the superorganism composed of flagellate Streblomastix strix and complex community of Bacteroidetes bacteria on its surface.</title>
        <authorList>
            <person name="Treitli S.C."/>
            <person name="Kolisko M."/>
            <person name="Husnik F."/>
            <person name="Keeling P."/>
            <person name="Hampl V."/>
        </authorList>
    </citation>
    <scope>NUCLEOTIDE SEQUENCE [LARGE SCALE GENOMIC DNA]</scope>
    <source>
        <strain evidence="7">ST1C</strain>
    </source>
</reference>
<keyword evidence="5" id="KW-0067">ATP-binding</keyword>
<sequence>MRVEKPFNVVAVNLKETLYNRLHIRKHNKHDPIRLINTNHPILGEVSSYRIIFDQQENICLYTAVGKGSKDMGQSGDFDEQNTNVIGGGYDALRWRAPEMQDGAPPSSETAAFSLGLVLWEMLTYEVPLGKLDANIAMRRIYGKARPSLADMPEQAISDLIEKLWSHKPDKRPSLVELQEISRDISPFLLKDLTQKESERDGDGGDYDDF</sequence>
<keyword evidence="2" id="KW-0808">Transferase</keyword>
<dbReference type="SUPFAM" id="SSF56112">
    <property type="entry name" value="Protein kinase-like (PK-like)"/>
    <property type="match status" value="1"/>
</dbReference>
<evidence type="ECO:0000256" key="3">
    <source>
        <dbReference type="ARBA" id="ARBA00022741"/>
    </source>
</evidence>
<evidence type="ECO:0000256" key="2">
    <source>
        <dbReference type="ARBA" id="ARBA00022679"/>
    </source>
</evidence>
<dbReference type="PROSITE" id="PS50011">
    <property type="entry name" value="PROTEIN_KINASE_DOM"/>
    <property type="match status" value="1"/>
</dbReference>